<feature type="domain" description="SWIM-type" evidence="2">
    <location>
        <begin position="168"/>
        <end position="248"/>
    </location>
</feature>
<dbReference type="GeneID" id="30012816"/>
<dbReference type="Proteomes" id="UP000078343">
    <property type="component" value="Unassembled WGS sequence"/>
</dbReference>
<dbReference type="OrthoDB" id="5413281at2759"/>
<dbReference type="InterPro" id="IPR007527">
    <property type="entry name" value="Znf_SWIM"/>
</dbReference>
<dbReference type="RefSeq" id="XP_018691277.1">
    <property type="nucleotide sequence ID" value="XM_018840156.1"/>
</dbReference>
<dbReference type="GO" id="GO:0008270">
    <property type="term" value="F:zinc ion binding"/>
    <property type="evidence" value="ECO:0007669"/>
    <property type="project" value="UniProtKB-KW"/>
</dbReference>
<keyword evidence="1" id="KW-0862">Zinc</keyword>
<keyword evidence="4" id="KW-1185">Reference proteome</keyword>
<protein>
    <recommendedName>
        <fullName evidence="2">SWIM-type domain-containing protein</fullName>
    </recommendedName>
</protein>
<dbReference type="EMBL" id="LVYI01000007">
    <property type="protein sequence ID" value="OAP57910.1"/>
    <property type="molecule type" value="Genomic_DNA"/>
</dbReference>
<evidence type="ECO:0000259" key="2">
    <source>
        <dbReference type="PROSITE" id="PS50966"/>
    </source>
</evidence>
<dbReference type="PROSITE" id="PS50966">
    <property type="entry name" value="ZF_SWIM"/>
    <property type="match status" value="1"/>
</dbReference>
<reference evidence="3 4" key="1">
    <citation type="submission" date="2016-04" db="EMBL/GenBank/DDBJ databases">
        <title>Draft genome of Fonsecaea erecta CBS 125763.</title>
        <authorList>
            <person name="Weiss V.A."/>
            <person name="Vicente V.A."/>
            <person name="Raittz R.T."/>
            <person name="Moreno L.F."/>
            <person name="De Souza E.M."/>
            <person name="Pedrosa F.O."/>
            <person name="Steffens M.B."/>
            <person name="Faoro H."/>
            <person name="Tadra-Sfeir M.Z."/>
            <person name="Najafzadeh M.J."/>
            <person name="Felipe M.S."/>
            <person name="Teixeira M."/>
            <person name="Sun J."/>
            <person name="Xi L."/>
            <person name="Gomes R."/>
            <person name="De Azevedo C.M."/>
            <person name="Salgado C.G."/>
            <person name="Da Silva M.B."/>
            <person name="Nascimento M.F."/>
            <person name="Queiroz-Telles F."/>
            <person name="Attili D.S."/>
            <person name="Gorbushina A."/>
        </authorList>
    </citation>
    <scope>NUCLEOTIDE SEQUENCE [LARGE SCALE GENOMIC DNA]</scope>
    <source>
        <strain evidence="3 4">CBS 125763</strain>
    </source>
</reference>
<name>A0A178ZDL7_9EURO</name>
<gene>
    <name evidence="3" type="ORF">AYL99_08648</name>
</gene>
<accession>A0A178ZDL7</accession>
<keyword evidence="1" id="KW-0479">Metal-binding</keyword>
<dbReference type="STRING" id="1367422.A0A178ZDL7"/>
<sequence length="280" mass="30929">MTLNQSQASILNSIIRALSQFLDPNTFYQDQQPSHLHDQPQHVHRKGVHPLSLSNQEKARPVFLTLHMLFPHELLPALDLLDRGLVTNVMVKHSATRQNDQEGMPGLRTSAGQDCPVLEHAEVQHLEQSGGNSCEVFYIQSSSAVDKQLSRSRIYPRGGHTSMVIPFYEVRLDSWNCTCPAFSISMFQSLNLQHNRDPGALESDLHIGRTSKSTGKIKGELEFGGIAVTKFAKVPSCKHLVAAFLAKAAPALFTDSVQKSTVSREEAVAWGAGWGEHRGT</sequence>
<evidence type="ECO:0000313" key="3">
    <source>
        <dbReference type="EMBL" id="OAP57910.1"/>
    </source>
</evidence>
<organism evidence="3 4">
    <name type="scientific">Fonsecaea erecta</name>
    <dbReference type="NCBI Taxonomy" id="1367422"/>
    <lineage>
        <taxon>Eukaryota</taxon>
        <taxon>Fungi</taxon>
        <taxon>Dikarya</taxon>
        <taxon>Ascomycota</taxon>
        <taxon>Pezizomycotina</taxon>
        <taxon>Eurotiomycetes</taxon>
        <taxon>Chaetothyriomycetidae</taxon>
        <taxon>Chaetothyriales</taxon>
        <taxon>Herpotrichiellaceae</taxon>
        <taxon>Fonsecaea</taxon>
    </lineage>
</organism>
<proteinExistence type="predicted"/>
<keyword evidence="1" id="KW-0863">Zinc-finger</keyword>
<evidence type="ECO:0000313" key="4">
    <source>
        <dbReference type="Proteomes" id="UP000078343"/>
    </source>
</evidence>
<comment type="caution">
    <text evidence="3">The sequence shown here is derived from an EMBL/GenBank/DDBJ whole genome shotgun (WGS) entry which is preliminary data.</text>
</comment>
<dbReference type="AlphaFoldDB" id="A0A178ZDL7"/>
<evidence type="ECO:0000256" key="1">
    <source>
        <dbReference type="PROSITE-ProRule" id="PRU00325"/>
    </source>
</evidence>